<dbReference type="GO" id="GO:0016616">
    <property type="term" value="F:oxidoreductase activity, acting on the CH-OH group of donors, NAD or NADP as acceptor"/>
    <property type="evidence" value="ECO:0007669"/>
    <property type="project" value="TreeGrafter"/>
</dbReference>
<evidence type="ECO:0000313" key="4">
    <source>
        <dbReference type="Proteomes" id="UP000800092"/>
    </source>
</evidence>
<sequence length="190" mass="21051">MINGATKGYGHAMTVNYALAVLVATLSPADTTNRDNVESAAKCVQEDFGKLDILIGNAGYLSRFDRLLNIKGTYLMSRATIPVLLKSYLKTPINLSSEGAHGVIPGASAYMTTKLMICNLSEFLRIDYGSQDLLAYTVNVGDVSSSSTNRSWRKEWLAGRYVSWPWDTEELDVQKDEILEKDLLKVRFSV</sequence>
<dbReference type="OrthoDB" id="1933717at2759"/>
<gene>
    <name evidence="3" type="ORF">EV356DRAFT_526609</name>
</gene>
<keyword evidence="2" id="KW-0560">Oxidoreductase</keyword>
<evidence type="ECO:0000256" key="1">
    <source>
        <dbReference type="ARBA" id="ARBA00006484"/>
    </source>
</evidence>
<reference evidence="3" key="1">
    <citation type="journal article" date="2020" name="Stud. Mycol.">
        <title>101 Dothideomycetes genomes: a test case for predicting lifestyles and emergence of pathogens.</title>
        <authorList>
            <person name="Haridas S."/>
            <person name="Albert R."/>
            <person name="Binder M."/>
            <person name="Bloem J."/>
            <person name="Labutti K."/>
            <person name="Salamov A."/>
            <person name="Andreopoulos B."/>
            <person name="Baker S."/>
            <person name="Barry K."/>
            <person name="Bills G."/>
            <person name="Bluhm B."/>
            <person name="Cannon C."/>
            <person name="Castanera R."/>
            <person name="Culley D."/>
            <person name="Daum C."/>
            <person name="Ezra D."/>
            <person name="Gonzalez J."/>
            <person name="Henrissat B."/>
            <person name="Kuo A."/>
            <person name="Liang C."/>
            <person name="Lipzen A."/>
            <person name="Lutzoni F."/>
            <person name="Magnuson J."/>
            <person name="Mondo S."/>
            <person name="Nolan M."/>
            <person name="Ohm R."/>
            <person name="Pangilinan J."/>
            <person name="Park H.-J."/>
            <person name="Ramirez L."/>
            <person name="Alfaro M."/>
            <person name="Sun H."/>
            <person name="Tritt A."/>
            <person name="Yoshinaga Y."/>
            <person name="Zwiers L.-H."/>
            <person name="Turgeon B."/>
            <person name="Goodwin S."/>
            <person name="Spatafora J."/>
            <person name="Crous P."/>
            <person name="Grigoriev I."/>
        </authorList>
    </citation>
    <scope>NUCLEOTIDE SEQUENCE</scope>
    <source>
        <strain evidence="3">Tuck. ex Michener</strain>
    </source>
</reference>
<protein>
    <submittedName>
        <fullName evidence="3">NAD(P)-binding protein</fullName>
    </submittedName>
</protein>
<organism evidence="3 4">
    <name type="scientific">Viridothelium virens</name>
    <name type="common">Speckled blister lichen</name>
    <name type="synonym">Trypethelium virens</name>
    <dbReference type="NCBI Taxonomy" id="1048519"/>
    <lineage>
        <taxon>Eukaryota</taxon>
        <taxon>Fungi</taxon>
        <taxon>Dikarya</taxon>
        <taxon>Ascomycota</taxon>
        <taxon>Pezizomycotina</taxon>
        <taxon>Dothideomycetes</taxon>
        <taxon>Dothideomycetes incertae sedis</taxon>
        <taxon>Trypetheliales</taxon>
        <taxon>Trypetheliaceae</taxon>
        <taxon>Viridothelium</taxon>
    </lineage>
</organism>
<dbReference type="PANTHER" id="PTHR42760">
    <property type="entry name" value="SHORT-CHAIN DEHYDROGENASES/REDUCTASES FAMILY MEMBER"/>
    <property type="match status" value="1"/>
</dbReference>
<comment type="similarity">
    <text evidence="1">Belongs to the short-chain dehydrogenases/reductases (SDR) family.</text>
</comment>
<dbReference type="Proteomes" id="UP000800092">
    <property type="component" value="Unassembled WGS sequence"/>
</dbReference>
<dbReference type="InterPro" id="IPR036291">
    <property type="entry name" value="NAD(P)-bd_dom_sf"/>
</dbReference>
<dbReference type="AlphaFoldDB" id="A0A6A6HIS3"/>
<evidence type="ECO:0000256" key="2">
    <source>
        <dbReference type="ARBA" id="ARBA00023002"/>
    </source>
</evidence>
<dbReference type="PANTHER" id="PTHR42760:SF37">
    <property type="entry name" value="CLAVALDEHYDE DEHYDROGENASE"/>
    <property type="match status" value="1"/>
</dbReference>
<dbReference type="Pfam" id="PF00106">
    <property type="entry name" value="adh_short"/>
    <property type="match status" value="1"/>
</dbReference>
<name>A0A6A6HIS3_VIRVR</name>
<dbReference type="SUPFAM" id="SSF51735">
    <property type="entry name" value="NAD(P)-binding Rossmann-fold domains"/>
    <property type="match status" value="1"/>
</dbReference>
<dbReference type="CDD" id="cd05233">
    <property type="entry name" value="SDR_c"/>
    <property type="match status" value="1"/>
</dbReference>
<evidence type="ECO:0000313" key="3">
    <source>
        <dbReference type="EMBL" id="KAF2238006.1"/>
    </source>
</evidence>
<keyword evidence="4" id="KW-1185">Reference proteome</keyword>
<dbReference type="EMBL" id="ML991777">
    <property type="protein sequence ID" value="KAF2238006.1"/>
    <property type="molecule type" value="Genomic_DNA"/>
</dbReference>
<proteinExistence type="inferred from homology"/>
<dbReference type="Gene3D" id="3.40.50.720">
    <property type="entry name" value="NAD(P)-binding Rossmann-like Domain"/>
    <property type="match status" value="1"/>
</dbReference>
<accession>A0A6A6HIS3</accession>
<dbReference type="InterPro" id="IPR002347">
    <property type="entry name" value="SDR_fam"/>
</dbReference>